<feature type="region of interest" description="Disordered" evidence="1">
    <location>
        <begin position="139"/>
        <end position="176"/>
    </location>
</feature>
<evidence type="ECO:0000313" key="3">
    <source>
        <dbReference type="Proteomes" id="UP001313282"/>
    </source>
</evidence>
<dbReference type="EMBL" id="JAVHNR010000010">
    <property type="protein sequence ID" value="KAK6331941.1"/>
    <property type="molecule type" value="Genomic_DNA"/>
</dbReference>
<comment type="caution">
    <text evidence="2">The sequence shown here is derived from an EMBL/GenBank/DDBJ whole genome shotgun (WGS) entry which is preliminary data.</text>
</comment>
<organism evidence="2 3">
    <name type="scientific">Orbilia javanica</name>
    <dbReference type="NCBI Taxonomy" id="47235"/>
    <lineage>
        <taxon>Eukaryota</taxon>
        <taxon>Fungi</taxon>
        <taxon>Dikarya</taxon>
        <taxon>Ascomycota</taxon>
        <taxon>Pezizomycotina</taxon>
        <taxon>Orbiliomycetes</taxon>
        <taxon>Orbiliales</taxon>
        <taxon>Orbiliaceae</taxon>
        <taxon>Orbilia</taxon>
    </lineage>
</organism>
<dbReference type="AlphaFoldDB" id="A0AAN8MU97"/>
<evidence type="ECO:0000313" key="2">
    <source>
        <dbReference type="EMBL" id="KAK6331941.1"/>
    </source>
</evidence>
<protein>
    <submittedName>
        <fullName evidence="2">Uncharacterized protein</fullName>
    </submittedName>
</protein>
<proteinExistence type="predicted"/>
<sequence>MSYFGPPPQGVYANLPVVPELPPALDLSLPSKLRIKPDPTAPPSPYKLIIIKNGTYTSIFDCCDDPVVPGTEATCNVFQLLKCGPGTLMSIESIIKTLNEAPVVRKSRSRCFLHAADSGGWADPSLRSHAVVLKLGKTGEAEGTDSGESASVPMANVESSAKSDVTVPPVYSRRRVGADTDLNSKLYGGE</sequence>
<gene>
    <name evidence="2" type="ORF">TWF718_002478</name>
</gene>
<name>A0AAN8MU97_9PEZI</name>
<reference evidence="2 3" key="1">
    <citation type="submission" date="2019-10" db="EMBL/GenBank/DDBJ databases">
        <authorList>
            <person name="Palmer J.M."/>
        </authorList>
    </citation>
    <scope>NUCLEOTIDE SEQUENCE [LARGE SCALE GENOMIC DNA]</scope>
    <source>
        <strain evidence="2 3">TWF718</strain>
    </source>
</reference>
<keyword evidence="3" id="KW-1185">Reference proteome</keyword>
<accession>A0AAN8MU97</accession>
<dbReference type="Proteomes" id="UP001313282">
    <property type="component" value="Unassembled WGS sequence"/>
</dbReference>
<evidence type="ECO:0000256" key="1">
    <source>
        <dbReference type="SAM" id="MobiDB-lite"/>
    </source>
</evidence>